<protein>
    <recommendedName>
        <fullName evidence="6">ADP-dependent (S)-NAD(P)H-hydrate dehydratase</fullName>
        <ecNumber evidence="6">4.2.1.136</ecNumber>
    </recommendedName>
    <alternativeName>
        <fullName evidence="6">ADP-dependent NAD(P)HX dehydratase</fullName>
    </alternativeName>
</protein>
<dbReference type="InterPro" id="IPR029056">
    <property type="entry name" value="Ribokinase-like"/>
</dbReference>
<name>A0A0B7J0D2_9PROT</name>
<sequence length="275" mass="28686">MQIINQHNITLPKRKLDAHKGDNGSVAIIGGASTMLGAVVLASRAALFSGAGRVYASFLADDAPGIDLIHPEIMLREPDGIELLDQLDCVVIGPGMGESPQAISLLGHWLFTSTPILLDADALNLIAANQGLSEQLSQRKHATIITPHPGEAARLLKISSKEVQQNRIESALKLAQQYNAVCILKGHETIVAFQYQSFTNASGNVGLASGGTGDVLSGIIGSLVAQGLHVLDASKTGVYLHGAAADSLVAKGIGPIGLSASEVALETRHILNSMQ</sequence>
<keyword evidence="3 6" id="KW-0521">NADP</keyword>
<feature type="binding site" evidence="6">
    <location>
        <position position="214"/>
    </location>
    <ligand>
        <name>(6S)-NADPHX</name>
        <dbReference type="ChEBI" id="CHEBI:64076"/>
    </ligand>
</feature>
<evidence type="ECO:0000259" key="7">
    <source>
        <dbReference type="PROSITE" id="PS51383"/>
    </source>
</evidence>
<dbReference type="RefSeq" id="WP_045751270.1">
    <property type="nucleotide sequence ID" value="NZ_LN794158.1"/>
</dbReference>
<feature type="binding site" evidence="6">
    <location>
        <position position="213"/>
    </location>
    <ligand>
        <name>AMP</name>
        <dbReference type="ChEBI" id="CHEBI:456215"/>
    </ligand>
</feature>
<dbReference type="KEGG" id="mbac:BN1209_1062"/>
<keyword evidence="5 6" id="KW-0456">Lyase</keyword>
<dbReference type="GO" id="GO:0052856">
    <property type="term" value="F:NAD(P)HX epimerase activity"/>
    <property type="evidence" value="ECO:0007669"/>
    <property type="project" value="TreeGrafter"/>
</dbReference>
<evidence type="ECO:0000256" key="5">
    <source>
        <dbReference type="ARBA" id="ARBA00023239"/>
    </source>
</evidence>
<keyword evidence="4 6" id="KW-0520">NAD</keyword>
<keyword evidence="1 6" id="KW-0547">Nucleotide-binding</keyword>
<evidence type="ECO:0000256" key="4">
    <source>
        <dbReference type="ARBA" id="ARBA00023027"/>
    </source>
</evidence>
<evidence type="ECO:0000256" key="1">
    <source>
        <dbReference type="ARBA" id="ARBA00022741"/>
    </source>
</evidence>
<dbReference type="PANTHER" id="PTHR12592">
    <property type="entry name" value="ATP-DEPENDENT (S)-NAD(P)H-HYDRATE DEHYDRATASE FAMILY MEMBER"/>
    <property type="match status" value="1"/>
</dbReference>
<comment type="cofactor">
    <cofactor evidence="6">
        <name>Mg(2+)</name>
        <dbReference type="ChEBI" id="CHEBI:18420"/>
    </cofactor>
</comment>
<dbReference type="Proteomes" id="UP000056322">
    <property type="component" value="Chromosome 1"/>
</dbReference>
<feature type="binding site" evidence="6">
    <location>
        <position position="148"/>
    </location>
    <ligand>
        <name>(6S)-NADPHX</name>
        <dbReference type="ChEBI" id="CHEBI:64076"/>
    </ligand>
</feature>
<dbReference type="InterPro" id="IPR000631">
    <property type="entry name" value="CARKD"/>
</dbReference>
<dbReference type="OrthoDB" id="9806925at2"/>
<dbReference type="HOGENOM" id="CLU_024853_2_5_4"/>
<evidence type="ECO:0000256" key="3">
    <source>
        <dbReference type="ARBA" id="ARBA00022857"/>
    </source>
</evidence>
<dbReference type="STRING" id="1581680.BN1209_1062"/>
<evidence type="ECO:0000313" key="9">
    <source>
        <dbReference type="Proteomes" id="UP000056322"/>
    </source>
</evidence>
<comment type="subunit">
    <text evidence="6">Homotetramer.</text>
</comment>
<dbReference type="AlphaFoldDB" id="A0A0B7J0D2"/>
<feature type="binding site" evidence="6">
    <location>
        <begin position="185"/>
        <end position="189"/>
    </location>
    <ligand>
        <name>AMP</name>
        <dbReference type="ChEBI" id="CHEBI:456215"/>
    </ligand>
</feature>
<reference evidence="9" key="1">
    <citation type="submission" date="2014-12" db="EMBL/GenBank/DDBJ databases">
        <authorList>
            <person name="Salcher M.M."/>
        </authorList>
    </citation>
    <scope>NUCLEOTIDE SEQUENCE [LARGE SCALE GENOMIC DNA]</scope>
    <source>
        <strain evidence="9">MMS-10A-171</strain>
    </source>
</reference>
<dbReference type="GO" id="GO:0005524">
    <property type="term" value="F:ATP binding"/>
    <property type="evidence" value="ECO:0007669"/>
    <property type="project" value="UniProtKB-KW"/>
</dbReference>
<accession>A0A0B7J0D2</accession>
<gene>
    <name evidence="6 8" type="primary">nnrD</name>
    <name evidence="8" type="ORF">BN1209_1062</name>
</gene>
<evidence type="ECO:0000256" key="2">
    <source>
        <dbReference type="ARBA" id="ARBA00022840"/>
    </source>
</evidence>
<dbReference type="Pfam" id="PF01256">
    <property type="entry name" value="Carb_kinase"/>
    <property type="match status" value="1"/>
</dbReference>
<keyword evidence="9" id="KW-1185">Reference proteome</keyword>
<dbReference type="GO" id="GO:0052855">
    <property type="term" value="F:ADP-dependent NAD(P)H-hydrate dehydratase activity"/>
    <property type="evidence" value="ECO:0007669"/>
    <property type="project" value="UniProtKB-UniRule"/>
</dbReference>
<dbReference type="EMBL" id="LN794158">
    <property type="protein sequence ID" value="CEN56103.1"/>
    <property type="molecule type" value="Genomic_DNA"/>
</dbReference>
<feature type="binding site" evidence="6">
    <location>
        <position position="38"/>
    </location>
    <ligand>
        <name>(6S)-NADPHX</name>
        <dbReference type="ChEBI" id="CHEBI:64076"/>
    </ligand>
</feature>
<dbReference type="SUPFAM" id="SSF53613">
    <property type="entry name" value="Ribokinase-like"/>
    <property type="match status" value="1"/>
</dbReference>
<dbReference type="GO" id="GO:0110051">
    <property type="term" value="P:metabolite repair"/>
    <property type="evidence" value="ECO:0007669"/>
    <property type="project" value="TreeGrafter"/>
</dbReference>
<dbReference type="PROSITE" id="PS01050">
    <property type="entry name" value="YJEF_C_2"/>
    <property type="match status" value="1"/>
</dbReference>
<proteinExistence type="inferred from homology"/>
<feature type="binding site" evidence="6">
    <location>
        <position position="95"/>
    </location>
    <ligand>
        <name>(6S)-NADPHX</name>
        <dbReference type="ChEBI" id="CHEBI:64076"/>
    </ligand>
</feature>
<dbReference type="HAMAP" id="MF_01965">
    <property type="entry name" value="NADHX_dehydratase"/>
    <property type="match status" value="1"/>
</dbReference>
<keyword evidence="2 6" id="KW-0067">ATP-binding</keyword>
<dbReference type="GO" id="GO:0046496">
    <property type="term" value="P:nicotinamide nucleotide metabolic process"/>
    <property type="evidence" value="ECO:0007669"/>
    <property type="project" value="UniProtKB-UniRule"/>
</dbReference>
<evidence type="ECO:0000256" key="6">
    <source>
        <dbReference type="HAMAP-Rule" id="MF_01965"/>
    </source>
</evidence>
<evidence type="ECO:0000313" key="8">
    <source>
        <dbReference type="EMBL" id="CEN56103.1"/>
    </source>
</evidence>
<dbReference type="PANTHER" id="PTHR12592:SF0">
    <property type="entry name" value="ATP-DEPENDENT (S)-NAD(P)H-HYDRATE DEHYDRATASE"/>
    <property type="match status" value="1"/>
</dbReference>
<dbReference type="CDD" id="cd01171">
    <property type="entry name" value="YXKO-related"/>
    <property type="match status" value="1"/>
</dbReference>
<dbReference type="InterPro" id="IPR017953">
    <property type="entry name" value="Carbohydrate_kinase_pred_CS"/>
</dbReference>
<comment type="similarity">
    <text evidence="6">Belongs to the NnrD/CARKD family.</text>
</comment>
<comment type="catalytic activity">
    <reaction evidence="6">
        <text>(6S)-NADPHX + ADP = AMP + phosphate + NADPH + H(+)</text>
        <dbReference type="Rhea" id="RHEA:32235"/>
        <dbReference type="ChEBI" id="CHEBI:15378"/>
        <dbReference type="ChEBI" id="CHEBI:43474"/>
        <dbReference type="ChEBI" id="CHEBI:57783"/>
        <dbReference type="ChEBI" id="CHEBI:64076"/>
        <dbReference type="ChEBI" id="CHEBI:456215"/>
        <dbReference type="ChEBI" id="CHEBI:456216"/>
        <dbReference type="EC" id="4.2.1.136"/>
    </reaction>
</comment>
<dbReference type="NCBIfam" id="TIGR00196">
    <property type="entry name" value="yjeF_cterm"/>
    <property type="match status" value="1"/>
</dbReference>
<organism evidence="8 9">
    <name type="scientific">Candidatus Methylopumilus turicensis</name>
    <dbReference type="NCBI Taxonomy" id="1581680"/>
    <lineage>
        <taxon>Bacteria</taxon>
        <taxon>Pseudomonadati</taxon>
        <taxon>Pseudomonadota</taxon>
        <taxon>Betaproteobacteria</taxon>
        <taxon>Nitrosomonadales</taxon>
        <taxon>Methylophilaceae</taxon>
        <taxon>Candidatus Methylopumilus</taxon>
    </lineage>
</organism>
<comment type="catalytic activity">
    <reaction evidence="6">
        <text>(6S)-NADHX + ADP = AMP + phosphate + NADH + H(+)</text>
        <dbReference type="Rhea" id="RHEA:32223"/>
        <dbReference type="ChEBI" id="CHEBI:15378"/>
        <dbReference type="ChEBI" id="CHEBI:43474"/>
        <dbReference type="ChEBI" id="CHEBI:57945"/>
        <dbReference type="ChEBI" id="CHEBI:64074"/>
        <dbReference type="ChEBI" id="CHEBI:456215"/>
        <dbReference type="ChEBI" id="CHEBI:456216"/>
        <dbReference type="EC" id="4.2.1.136"/>
    </reaction>
</comment>
<feature type="domain" description="YjeF C-terminal" evidence="7">
    <location>
        <begin position="3"/>
        <end position="274"/>
    </location>
</feature>
<dbReference type="Gene3D" id="3.40.1190.20">
    <property type="match status" value="1"/>
</dbReference>
<dbReference type="PROSITE" id="PS51383">
    <property type="entry name" value="YJEF_C_3"/>
    <property type="match status" value="1"/>
</dbReference>
<dbReference type="EC" id="4.2.1.136" evidence="6"/>
<comment type="function">
    <text evidence="6">Catalyzes the dehydration of the S-form of NAD(P)HX at the expense of ADP, which is converted to AMP. Together with NAD(P)HX epimerase, which catalyzes the epimerization of the S- and R-forms, the enzyme allows the repair of both epimers of NAD(P)HX, a damaged form of NAD(P)H that is a result of enzymatic or heat-dependent hydration.</text>
</comment>